<dbReference type="Gene3D" id="3.90.580.10">
    <property type="entry name" value="Zinc finger, CHC2-type domain"/>
    <property type="match status" value="1"/>
</dbReference>
<evidence type="ECO:0000256" key="1">
    <source>
        <dbReference type="ARBA" id="ARBA00022723"/>
    </source>
</evidence>
<gene>
    <name evidence="5" type="ORF">ACFQ0I_09340</name>
</gene>
<evidence type="ECO:0000256" key="2">
    <source>
        <dbReference type="ARBA" id="ARBA00022771"/>
    </source>
</evidence>
<protein>
    <submittedName>
        <fullName evidence="5">Toprim domain-containing protein</fullName>
    </submittedName>
</protein>
<dbReference type="InterPro" id="IPR036977">
    <property type="entry name" value="DNA_primase_Znf_CHC2"/>
</dbReference>
<feature type="domain" description="Zinc finger CHC2-type" evidence="4">
    <location>
        <begin position="23"/>
        <end position="74"/>
    </location>
</feature>
<dbReference type="PANTHER" id="PTHR30313">
    <property type="entry name" value="DNA PRIMASE"/>
    <property type="match status" value="1"/>
</dbReference>
<dbReference type="SUPFAM" id="SSF57783">
    <property type="entry name" value="Zinc beta-ribbon"/>
    <property type="match status" value="1"/>
</dbReference>
<organism evidence="5 6">
    <name type="scientific">Mariniflexile aquimaris</name>
    <dbReference type="NCBI Taxonomy" id="881009"/>
    <lineage>
        <taxon>Bacteria</taxon>
        <taxon>Pseudomonadati</taxon>
        <taxon>Bacteroidota</taxon>
        <taxon>Flavobacteriia</taxon>
        <taxon>Flavobacteriales</taxon>
        <taxon>Flavobacteriaceae</taxon>
        <taxon>Mariniflexile</taxon>
    </lineage>
</organism>
<dbReference type="InterPro" id="IPR050219">
    <property type="entry name" value="DnaG_primase"/>
</dbReference>
<keyword evidence="6" id="KW-1185">Reference proteome</keyword>
<reference evidence="6" key="1">
    <citation type="journal article" date="2019" name="Int. J. Syst. Evol. Microbiol.">
        <title>The Global Catalogue of Microorganisms (GCM) 10K type strain sequencing project: providing services to taxonomists for standard genome sequencing and annotation.</title>
        <authorList>
            <consortium name="The Broad Institute Genomics Platform"/>
            <consortium name="The Broad Institute Genome Sequencing Center for Infectious Disease"/>
            <person name="Wu L."/>
            <person name="Ma J."/>
        </authorList>
    </citation>
    <scope>NUCLEOTIDE SEQUENCE [LARGE SCALE GENOMIC DNA]</scope>
    <source>
        <strain evidence="6">CCUG 60529</strain>
    </source>
</reference>
<dbReference type="Proteomes" id="UP001597011">
    <property type="component" value="Unassembled WGS sequence"/>
</dbReference>
<name>A0ABW3BTI2_9FLAO</name>
<accession>A0ABW3BTI2</accession>
<evidence type="ECO:0000259" key="4">
    <source>
        <dbReference type="SMART" id="SM00400"/>
    </source>
</evidence>
<dbReference type="Gene3D" id="3.40.1360.10">
    <property type="match status" value="1"/>
</dbReference>
<proteinExistence type="predicted"/>
<keyword evidence="3" id="KW-0862">Zinc</keyword>
<evidence type="ECO:0000313" key="5">
    <source>
        <dbReference type="EMBL" id="MFD0835967.1"/>
    </source>
</evidence>
<keyword evidence="2" id="KW-0863">Zinc-finger</keyword>
<comment type="caution">
    <text evidence="5">The sequence shown here is derived from an EMBL/GenBank/DDBJ whole genome shotgun (WGS) entry which is preliminary data.</text>
</comment>
<dbReference type="EMBL" id="JBHTIB010000012">
    <property type="protein sequence ID" value="MFD0835967.1"/>
    <property type="molecule type" value="Genomic_DNA"/>
</dbReference>
<dbReference type="Pfam" id="PF01807">
    <property type="entry name" value="Zn_ribbon_DnaG"/>
    <property type="match status" value="1"/>
</dbReference>
<dbReference type="PANTHER" id="PTHR30313:SF2">
    <property type="entry name" value="DNA PRIMASE"/>
    <property type="match status" value="1"/>
</dbReference>
<keyword evidence="1" id="KW-0479">Metal-binding</keyword>
<dbReference type="SMART" id="SM00400">
    <property type="entry name" value="ZnF_CHCC"/>
    <property type="match status" value="1"/>
</dbReference>
<sequence length="274" mass="31757">MEKELEKLGHFPNRTTEKEAWFLSPFRSETQASFKVSRTKNRWYDHGEGIGGNVIDLVCKILKCSIKEALEFLSDSIPINIMEQRYQWDTRAINTIPCTYIKIIKVQDIMHPALIQYLNSRGISLMVANTYCKEVWYRFKETQFFAIGLRNSKNGWELRNRLFKNSSSPKSFTYIQNNNKQLIILEGMFDLLSLAILEPELLNISDIMVLNSIAFVKDMKPYIDGYEQTLLYLDNDTAGTGATKYLMVTSHRVIDKSDTYKNHKDLNNYLCDGG</sequence>
<dbReference type="RefSeq" id="WP_379941563.1">
    <property type="nucleotide sequence ID" value="NZ_JBHTIB010000012.1"/>
</dbReference>
<dbReference type="Pfam" id="PF13155">
    <property type="entry name" value="Toprim_2"/>
    <property type="match status" value="1"/>
</dbReference>
<evidence type="ECO:0000313" key="6">
    <source>
        <dbReference type="Proteomes" id="UP001597011"/>
    </source>
</evidence>
<dbReference type="InterPro" id="IPR002694">
    <property type="entry name" value="Znf_CHC2"/>
</dbReference>
<evidence type="ECO:0000256" key="3">
    <source>
        <dbReference type="ARBA" id="ARBA00022833"/>
    </source>
</evidence>